<protein>
    <submittedName>
        <fullName evidence="2">Membrane AbrB-like protein</fullName>
    </submittedName>
</protein>
<feature type="transmembrane region" description="Helical" evidence="1">
    <location>
        <begin position="173"/>
        <end position="193"/>
    </location>
</feature>
<feature type="transmembrane region" description="Helical" evidence="1">
    <location>
        <begin position="28"/>
        <end position="45"/>
    </location>
</feature>
<dbReference type="PANTHER" id="PTHR38457:SF1">
    <property type="entry name" value="REGULATOR ABRB-RELATED"/>
    <property type="match status" value="1"/>
</dbReference>
<feature type="transmembrane region" description="Helical" evidence="1">
    <location>
        <begin position="257"/>
        <end position="277"/>
    </location>
</feature>
<keyword evidence="3" id="KW-1185">Reference proteome</keyword>
<dbReference type="InterPro" id="IPR017516">
    <property type="entry name" value="AbrB_dup"/>
</dbReference>
<dbReference type="PIRSF" id="PIRSF038991">
    <property type="entry name" value="Protein_AbrB"/>
    <property type="match status" value="1"/>
</dbReference>
<dbReference type="InterPro" id="IPR007820">
    <property type="entry name" value="AbrB_fam"/>
</dbReference>
<organism evidence="2 3">
    <name type="scientific">Corynebacterium mucifaciens</name>
    <dbReference type="NCBI Taxonomy" id="57171"/>
    <lineage>
        <taxon>Bacteria</taxon>
        <taxon>Bacillati</taxon>
        <taxon>Actinomycetota</taxon>
        <taxon>Actinomycetes</taxon>
        <taxon>Mycobacteriales</taxon>
        <taxon>Corynebacteriaceae</taxon>
        <taxon>Corynebacterium</taxon>
    </lineage>
</organism>
<evidence type="ECO:0000313" key="3">
    <source>
        <dbReference type="Proteomes" id="UP001549139"/>
    </source>
</evidence>
<dbReference type="Pfam" id="PF05145">
    <property type="entry name" value="AbrB"/>
    <property type="match status" value="1"/>
</dbReference>
<keyword evidence="1" id="KW-0812">Transmembrane</keyword>
<accession>A0ABV2NZ08</accession>
<feature type="transmembrane region" description="Helical" evidence="1">
    <location>
        <begin position="142"/>
        <end position="161"/>
    </location>
</feature>
<dbReference type="PANTHER" id="PTHR38457">
    <property type="entry name" value="REGULATOR ABRB-RELATED"/>
    <property type="match status" value="1"/>
</dbReference>
<reference evidence="2 3" key="1">
    <citation type="submission" date="2024-06" db="EMBL/GenBank/DDBJ databases">
        <title>Sequencing the genomes of 1000 actinobacteria strains.</title>
        <authorList>
            <person name="Klenk H.-P."/>
        </authorList>
    </citation>
    <scope>NUCLEOTIDE SEQUENCE [LARGE SCALE GENOMIC DNA]</scope>
    <source>
        <strain evidence="2 3">DSM 44265</strain>
    </source>
</reference>
<gene>
    <name evidence="2" type="ORF">JOF50_001606</name>
</gene>
<sequence>MPHMNRWLVAAPLSVALGLLLSWLDVPAAWILAGILGAGSVALVTEEDLPVNRHLFTFARGTVGVLAALPLVGMNPLPYIVPGVVAGAAVISLGFAGGLVLANHGVSRETGVLSLLPGGASLMPALARDAGADIRYVSLSQYLRLLCVSMTLPLVASLFDAPEGVHADTETVWWMWVAVPALIVLGVGAGTLLRFPNPSVFGPMALTVLVGTLVDVTIVPPALLSIVGFLAIGWMCGGGLSVPALRQFARLLPATLAYIAGLMAACAGMGWLIAKWLGLSFYEGYLATSPGALETVLALATSPAVVALQVIRLIMVILFAGWLPKALRRL</sequence>
<keyword evidence="1" id="KW-0472">Membrane</keyword>
<comment type="caution">
    <text evidence="2">The sequence shown here is derived from an EMBL/GenBank/DDBJ whole genome shotgun (WGS) entry which is preliminary data.</text>
</comment>
<name>A0ABV2NZ08_9CORY</name>
<proteinExistence type="predicted"/>
<feature type="transmembrane region" description="Helical" evidence="1">
    <location>
        <begin position="57"/>
        <end position="73"/>
    </location>
</feature>
<keyword evidence="1" id="KW-1133">Transmembrane helix</keyword>
<evidence type="ECO:0000313" key="2">
    <source>
        <dbReference type="EMBL" id="MET3944807.1"/>
    </source>
</evidence>
<dbReference type="NCBIfam" id="TIGR03082">
    <property type="entry name" value="Gneg_AbrB_dup"/>
    <property type="match status" value="1"/>
</dbReference>
<feature type="transmembrane region" description="Helical" evidence="1">
    <location>
        <begin position="297"/>
        <end position="323"/>
    </location>
</feature>
<evidence type="ECO:0000256" key="1">
    <source>
        <dbReference type="SAM" id="Phobius"/>
    </source>
</evidence>
<feature type="transmembrane region" description="Helical" evidence="1">
    <location>
        <begin position="224"/>
        <end position="245"/>
    </location>
</feature>
<feature type="transmembrane region" description="Helical" evidence="1">
    <location>
        <begin position="79"/>
        <end position="102"/>
    </location>
</feature>
<dbReference type="Proteomes" id="UP001549139">
    <property type="component" value="Unassembled WGS sequence"/>
</dbReference>
<dbReference type="EMBL" id="JBEPNZ010000001">
    <property type="protein sequence ID" value="MET3944807.1"/>
    <property type="molecule type" value="Genomic_DNA"/>
</dbReference>
<feature type="transmembrane region" description="Helical" evidence="1">
    <location>
        <begin position="200"/>
        <end position="218"/>
    </location>
</feature>